<evidence type="ECO:0000313" key="2">
    <source>
        <dbReference type="Proteomes" id="UP000249922"/>
    </source>
</evidence>
<protein>
    <submittedName>
        <fullName evidence="1">Uncharacterized protein</fullName>
    </submittedName>
</protein>
<name>A0ABN5MDV1_9RHOB</name>
<accession>A0ABN5MDV1</accession>
<dbReference type="EMBL" id="CP030239">
    <property type="protein sequence ID" value="AWX93249.1"/>
    <property type="molecule type" value="Genomic_DNA"/>
</dbReference>
<sequence>MVNRMQLPDGVTPEKMKDLTRCVHLPPVSQDGFASLVPATRPMMDYQVEGMSRFFDIDRQDR</sequence>
<keyword evidence="2" id="KW-1185">Reference proteome</keyword>
<evidence type="ECO:0000313" key="1">
    <source>
        <dbReference type="EMBL" id="AWX93249.1"/>
    </source>
</evidence>
<proteinExistence type="predicted"/>
<reference evidence="1 2" key="1">
    <citation type="submission" date="2018-06" db="EMBL/GenBank/DDBJ databases">
        <title>Complete genome sequence of Paracoccus mutanolyticus strain RSP-02 isolated from cellulosic waste.</title>
        <authorList>
            <person name="Amrutha R.N."/>
            <person name="Shrivastav A."/>
            <person name="Buddana S.K."/>
            <person name="Deshpande U."/>
            <person name="Prakasham R.S."/>
        </authorList>
    </citation>
    <scope>NUCLEOTIDE SEQUENCE [LARGE SCALE GENOMIC DNA]</scope>
    <source>
        <strain evidence="1 2">RSP-02</strain>
    </source>
</reference>
<gene>
    <name evidence="1" type="ORF">DPM13_09305</name>
</gene>
<dbReference type="Proteomes" id="UP000249922">
    <property type="component" value="Chromosome"/>
</dbReference>
<organism evidence="1 2">
    <name type="scientific">Paracoccus mutanolyticus</name>
    <dbReference type="NCBI Taxonomy" id="1499308"/>
    <lineage>
        <taxon>Bacteria</taxon>
        <taxon>Pseudomonadati</taxon>
        <taxon>Pseudomonadota</taxon>
        <taxon>Alphaproteobacteria</taxon>
        <taxon>Rhodobacterales</taxon>
        <taxon>Paracoccaceae</taxon>
        <taxon>Paracoccus</taxon>
    </lineage>
</organism>